<dbReference type="EMBL" id="JACJIA010000008">
    <property type="protein sequence ID" value="MBA8954216.1"/>
    <property type="molecule type" value="Genomic_DNA"/>
</dbReference>
<gene>
    <name evidence="2" type="ORF">HNR61_005870</name>
</gene>
<dbReference type="AlphaFoldDB" id="A0A7W3LTW1"/>
<reference evidence="2 3" key="1">
    <citation type="submission" date="2020-08" db="EMBL/GenBank/DDBJ databases">
        <title>Genomic Encyclopedia of Type Strains, Phase IV (KMG-IV): sequencing the most valuable type-strain genomes for metagenomic binning, comparative biology and taxonomic classification.</title>
        <authorList>
            <person name="Goeker M."/>
        </authorList>
    </citation>
    <scope>NUCLEOTIDE SEQUENCE [LARGE SCALE GENOMIC DNA]</scope>
    <source>
        <strain evidence="2 3">DSM 44197</strain>
    </source>
</reference>
<keyword evidence="1" id="KW-0472">Membrane</keyword>
<evidence type="ECO:0000256" key="1">
    <source>
        <dbReference type="SAM" id="Phobius"/>
    </source>
</evidence>
<feature type="transmembrane region" description="Helical" evidence="1">
    <location>
        <begin position="58"/>
        <end position="78"/>
    </location>
</feature>
<feature type="transmembrane region" description="Helical" evidence="1">
    <location>
        <begin position="109"/>
        <end position="131"/>
    </location>
</feature>
<feature type="transmembrane region" description="Helical" evidence="1">
    <location>
        <begin position="22"/>
        <end position="46"/>
    </location>
</feature>
<evidence type="ECO:0000313" key="2">
    <source>
        <dbReference type="EMBL" id="MBA8954216.1"/>
    </source>
</evidence>
<keyword evidence="1" id="KW-0812">Transmembrane</keyword>
<keyword evidence="3" id="KW-1185">Reference proteome</keyword>
<dbReference type="Proteomes" id="UP000572680">
    <property type="component" value="Unassembled WGS sequence"/>
</dbReference>
<proteinExistence type="predicted"/>
<evidence type="ECO:0008006" key="4">
    <source>
        <dbReference type="Google" id="ProtNLM"/>
    </source>
</evidence>
<protein>
    <recommendedName>
        <fullName evidence="4">Integral membrane protein</fullName>
    </recommendedName>
</protein>
<dbReference type="RefSeq" id="WP_220509904.1">
    <property type="nucleotide sequence ID" value="NZ_BAAALP010000001.1"/>
</dbReference>
<name>A0A7W3LTW1_ACTNM</name>
<evidence type="ECO:0000313" key="3">
    <source>
        <dbReference type="Proteomes" id="UP000572680"/>
    </source>
</evidence>
<sequence length="144" mass="15769">MVIAADRSVPVRAGRRTRASGWVLRAVVSAHAIAGVGQPVFAGVFLSGDYDGLRWHLTGANVVTSIGYLQVVVAVVVWVRLRRAWPFFATLVLVAAETVQYFAGMEGALWLHFPLGVLTIVGLTVMFIDVWRQPLGRSAKEPRR</sequence>
<feature type="transmembrane region" description="Helical" evidence="1">
    <location>
        <begin position="85"/>
        <end position="103"/>
    </location>
</feature>
<accession>A0A7W3LTW1</accession>
<organism evidence="2 3">
    <name type="scientific">Actinomadura namibiensis</name>
    <dbReference type="NCBI Taxonomy" id="182080"/>
    <lineage>
        <taxon>Bacteria</taxon>
        <taxon>Bacillati</taxon>
        <taxon>Actinomycetota</taxon>
        <taxon>Actinomycetes</taxon>
        <taxon>Streptosporangiales</taxon>
        <taxon>Thermomonosporaceae</taxon>
        <taxon>Actinomadura</taxon>
    </lineage>
</organism>
<comment type="caution">
    <text evidence="2">The sequence shown here is derived from an EMBL/GenBank/DDBJ whole genome shotgun (WGS) entry which is preliminary data.</text>
</comment>
<keyword evidence="1" id="KW-1133">Transmembrane helix</keyword>